<accession>A0A5C4T2N2</accession>
<protein>
    <submittedName>
        <fullName evidence="2">VWA domain-containing protein</fullName>
    </submittedName>
</protein>
<comment type="caution">
    <text evidence="2">The sequence shown here is derived from an EMBL/GenBank/DDBJ whole genome shotgun (WGS) entry which is preliminary data.</text>
</comment>
<proteinExistence type="predicted"/>
<dbReference type="PROSITE" id="PS50234">
    <property type="entry name" value="VWFA"/>
    <property type="match status" value="1"/>
</dbReference>
<dbReference type="CDD" id="cd00198">
    <property type="entry name" value="vWFA"/>
    <property type="match status" value="1"/>
</dbReference>
<dbReference type="EMBL" id="VDCQ01000057">
    <property type="protein sequence ID" value="TNJ62537.1"/>
    <property type="molecule type" value="Genomic_DNA"/>
</dbReference>
<dbReference type="InterPro" id="IPR002035">
    <property type="entry name" value="VWF_A"/>
</dbReference>
<feature type="domain" description="VWFA" evidence="1">
    <location>
        <begin position="1"/>
        <end position="87"/>
    </location>
</feature>
<name>A0A5C4T2N2_9BACL</name>
<dbReference type="Pfam" id="PF13519">
    <property type="entry name" value="VWA_2"/>
    <property type="match status" value="1"/>
</dbReference>
<dbReference type="Gene3D" id="3.40.50.410">
    <property type="entry name" value="von Willebrand factor, type A domain"/>
    <property type="match status" value="1"/>
</dbReference>
<evidence type="ECO:0000259" key="1">
    <source>
        <dbReference type="PROSITE" id="PS50234"/>
    </source>
</evidence>
<dbReference type="InterPro" id="IPR036465">
    <property type="entry name" value="vWFA_dom_sf"/>
</dbReference>
<dbReference type="OrthoDB" id="2960279at2"/>
<keyword evidence="3" id="KW-1185">Reference proteome</keyword>
<dbReference type="AlphaFoldDB" id="A0A5C4T2N2"/>
<dbReference type="RefSeq" id="WP_139605965.1">
    <property type="nucleotide sequence ID" value="NZ_VDCQ01000057.1"/>
</dbReference>
<reference evidence="2 3" key="1">
    <citation type="submission" date="2019-05" db="EMBL/GenBank/DDBJ databases">
        <title>We sequenced the genome of Paenibacillus hemerocallicola KCTC 33185 for further insight into its adaptation and study the phylogeny of Paenibacillus.</title>
        <authorList>
            <person name="Narsing Rao M.P."/>
        </authorList>
    </citation>
    <scope>NUCLEOTIDE SEQUENCE [LARGE SCALE GENOMIC DNA]</scope>
    <source>
        <strain evidence="2 3">KCTC 33185</strain>
    </source>
</reference>
<organism evidence="2 3">
    <name type="scientific">Paenibacillus hemerocallicola</name>
    <dbReference type="NCBI Taxonomy" id="1172614"/>
    <lineage>
        <taxon>Bacteria</taxon>
        <taxon>Bacillati</taxon>
        <taxon>Bacillota</taxon>
        <taxon>Bacilli</taxon>
        <taxon>Bacillales</taxon>
        <taxon>Paenibacillaceae</taxon>
        <taxon>Paenibacillus</taxon>
    </lineage>
</organism>
<sequence>MKQIVLITDGCSNEGISPVVAAAHAVRQGIVVNVIGIVDDGTDMGERGASEIAEIAKAGGGMSRIVSSRALAETVQMMTRKTVVETIRQTVQQELRQLMGPTAALESLSPERRGPVVRMIDELSETGSLRVALLIDTSASMRPKLRAVEEACRDLLASLRARKGTSEMSVLHFPGNTEADLLADWTSDLAKKDELFYKLNMKGTTPTGPALMKALRYVAEAGSSRHAGIRDDEWEGGPPFRASSGDGILSDYIV</sequence>
<evidence type="ECO:0000313" key="3">
    <source>
        <dbReference type="Proteomes" id="UP000307943"/>
    </source>
</evidence>
<dbReference type="SUPFAM" id="SSF53300">
    <property type="entry name" value="vWA-like"/>
    <property type="match status" value="2"/>
</dbReference>
<dbReference type="Proteomes" id="UP000307943">
    <property type="component" value="Unassembled WGS sequence"/>
</dbReference>
<evidence type="ECO:0000313" key="2">
    <source>
        <dbReference type="EMBL" id="TNJ62537.1"/>
    </source>
</evidence>
<gene>
    <name evidence="2" type="ORF">FE784_30060</name>
</gene>